<dbReference type="InterPro" id="IPR000792">
    <property type="entry name" value="Tscrpt_reg_LuxR_C"/>
</dbReference>
<evidence type="ECO:0000256" key="1">
    <source>
        <dbReference type="ARBA" id="ARBA00023125"/>
    </source>
</evidence>
<dbReference type="Proteomes" id="UP000008084">
    <property type="component" value="Chromosome"/>
</dbReference>
<protein>
    <recommendedName>
        <fullName evidence="2">HTH luxR-type domain-containing protein</fullName>
    </recommendedName>
</protein>
<accession>A0A0H3NW16</accession>
<evidence type="ECO:0000313" key="3">
    <source>
        <dbReference type="EMBL" id="CBY28783.1"/>
    </source>
</evidence>
<dbReference type="CDD" id="cd06170">
    <property type="entry name" value="LuxR_C_like"/>
    <property type="match status" value="1"/>
</dbReference>
<name>A0A0H3NW16_YERE1</name>
<dbReference type="SUPFAM" id="SSF46894">
    <property type="entry name" value="C-terminal effector domain of the bipartite response regulators"/>
    <property type="match status" value="1"/>
</dbReference>
<dbReference type="InterPro" id="IPR036388">
    <property type="entry name" value="WH-like_DNA-bd_sf"/>
</dbReference>
<dbReference type="InterPro" id="IPR016032">
    <property type="entry name" value="Sig_transdc_resp-reg_C-effctor"/>
</dbReference>
<sequence length="252" mass="29851">MLKSIRDTIWQKKFNPFFIGEVAMDLPDKNNETYFKGLIAMMEHLSEPWGIKDLNSRHIYMNKAAFLYTNTPLDFEVEGKMDHEFPGNWTEFAPDLIEHDKRTEETQDRVTVIETHYWYGKNTLTPYISEKLPVYNDRKEVIGVMWNAKPFNTLSPLKYINQQKPSILTTEINNSMFTRAELDVIFLMLQRLSVKEIAKIYNISTKTIENRIYTIYQKSDVHTLQQFEEFCKFAHLDNYIPDRLVARGIQFI</sequence>
<gene>
    <name evidence="3" type="ordered locus">Y11_37471</name>
</gene>
<dbReference type="AlphaFoldDB" id="A0A0H3NW16"/>
<dbReference type="HOGENOM" id="CLU_075576_1_0_6"/>
<dbReference type="GO" id="GO:0006355">
    <property type="term" value="P:regulation of DNA-templated transcription"/>
    <property type="evidence" value="ECO:0007669"/>
    <property type="project" value="InterPro"/>
</dbReference>
<dbReference type="PATRIC" id="fig|930944.6.peg.3729"/>
<dbReference type="Gene3D" id="1.10.10.10">
    <property type="entry name" value="Winged helix-like DNA-binding domain superfamily/Winged helix DNA-binding domain"/>
    <property type="match status" value="1"/>
</dbReference>
<dbReference type="Pfam" id="PF08448">
    <property type="entry name" value="PAS_4"/>
    <property type="match status" value="1"/>
</dbReference>
<dbReference type="GO" id="GO:0003677">
    <property type="term" value="F:DNA binding"/>
    <property type="evidence" value="ECO:0007669"/>
    <property type="project" value="UniProtKB-KW"/>
</dbReference>
<keyword evidence="1" id="KW-0238">DNA-binding</keyword>
<proteinExistence type="predicted"/>
<dbReference type="EMBL" id="FR729477">
    <property type="protein sequence ID" value="CBY28783.1"/>
    <property type="molecule type" value="Genomic_DNA"/>
</dbReference>
<dbReference type="KEGG" id="yey:Y11_37471"/>
<organism evidence="3 4">
    <name type="scientific">Yersinia enterocolitica subsp. palearctica serotype O:3 (strain DSM 13030 / CIP 106945 / Y11)</name>
    <dbReference type="NCBI Taxonomy" id="930944"/>
    <lineage>
        <taxon>Bacteria</taxon>
        <taxon>Pseudomonadati</taxon>
        <taxon>Pseudomonadota</taxon>
        <taxon>Gammaproteobacteria</taxon>
        <taxon>Enterobacterales</taxon>
        <taxon>Yersiniaceae</taxon>
        <taxon>Yersinia</taxon>
    </lineage>
</organism>
<reference evidence="3 4" key="1">
    <citation type="journal article" date="2011" name="J. Bacteriol.">
        <title>Complete genome sequence of Yersinia enterocolitica subsp. palearctica serogroup O:3.</title>
        <authorList>
            <person name="Batzilla J."/>
            <person name="Hoper D."/>
            <person name="Antonenka U."/>
            <person name="Heesemann J."/>
            <person name="Rakin A."/>
        </authorList>
    </citation>
    <scope>NUCLEOTIDE SEQUENCE [LARGE SCALE GENOMIC DNA]</scope>
    <source>
        <strain evidence="4">DSM 13030 / CIP 106945 / Y11</strain>
    </source>
</reference>
<feature type="domain" description="HTH luxR-type" evidence="2">
    <location>
        <begin position="174"/>
        <end position="231"/>
    </location>
</feature>
<dbReference type="InterPro" id="IPR013656">
    <property type="entry name" value="PAS_4"/>
</dbReference>
<dbReference type="Pfam" id="PF00196">
    <property type="entry name" value="GerE"/>
    <property type="match status" value="1"/>
</dbReference>
<evidence type="ECO:0000259" key="2">
    <source>
        <dbReference type="SMART" id="SM00421"/>
    </source>
</evidence>
<dbReference type="SMART" id="SM00421">
    <property type="entry name" value="HTH_LUXR"/>
    <property type="match status" value="1"/>
</dbReference>
<evidence type="ECO:0000313" key="4">
    <source>
        <dbReference type="Proteomes" id="UP000008084"/>
    </source>
</evidence>